<organism evidence="1 2">
    <name type="scientific">Bailinhaonella thermotolerans</name>
    <dbReference type="NCBI Taxonomy" id="1070861"/>
    <lineage>
        <taxon>Bacteria</taxon>
        <taxon>Bacillati</taxon>
        <taxon>Actinomycetota</taxon>
        <taxon>Actinomycetes</taxon>
        <taxon>Streptosporangiales</taxon>
        <taxon>Streptosporangiaceae</taxon>
        <taxon>Bailinhaonella</taxon>
    </lineage>
</organism>
<comment type="caution">
    <text evidence="1">The sequence shown here is derived from an EMBL/GenBank/DDBJ whole genome shotgun (WGS) entry which is preliminary data.</text>
</comment>
<evidence type="ECO:0000313" key="1">
    <source>
        <dbReference type="EMBL" id="RJL32581.1"/>
    </source>
</evidence>
<name>A0A3A4AV48_9ACTN</name>
<dbReference type="Proteomes" id="UP000265768">
    <property type="component" value="Unassembled WGS sequence"/>
</dbReference>
<gene>
    <name evidence="1" type="ORF">D5H75_13760</name>
</gene>
<proteinExistence type="predicted"/>
<evidence type="ECO:0000313" key="2">
    <source>
        <dbReference type="Proteomes" id="UP000265768"/>
    </source>
</evidence>
<dbReference type="EMBL" id="QZEY01000004">
    <property type="protein sequence ID" value="RJL32581.1"/>
    <property type="molecule type" value="Genomic_DNA"/>
</dbReference>
<accession>A0A3A4AV48</accession>
<sequence length="285" mass="31202">MVRPAAAGLVVAAPRIVSDDPFELIRDRWEPPPWPGEVEVRIDRAAADDPEITGALETLACPACHRRADHLELDRIARARVHYAVTCAAPPGWPPLHLWALWQAVSLLAERTGGLRLDPHTPRLIPAGWRPRPPTRPERFAVGDWARVLGFQDDDGGTRLHTAGMHVFGLPDLEVRDVRPDLCRAWARLLLGLARALVHRQWADLAAEPARVSRVLPGRLEITASDVAAALAEPLPAHPARRVAVSLRHATPVAGSRPRLAVGPPPERRGPVRTWHVDAAQAMGP</sequence>
<protein>
    <submittedName>
        <fullName evidence="1">Uncharacterized protein</fullName>
    </submittedName>
</protein>
<keyword evidence="2" id="KW-1185">Reference proteome</keyword>
<reference evidence="1 2" key="1">
    <citation type="submission" date="2018-09" db="EMBL/GenBank/DDBJ databases">
        <title>YIM 75507 draft genome.</title>
        <authorList>
            <person name="Tang S."/>
            <person name="Feng Y."/>
        </authorList>
    </citation>
    <scope>NUCLEOTIDE SEQUENCE [LARGE SCALE GENOMIC DNA]</scope>
    <source>
        <strain evidence="1 2">YIM 75507</strain>
    </source>
</reference>
<dbReference type="AlphaFoldDB" id="A0A3A4AV48"/>